<dbReference type="AlphaFoldDB" id="A0A8A7KNP7"/>
<comment type="similarity">
    <text evidence="8">Belongs to the TRAP transporter small permease family.</text>
</comment>
<keyword evidence="6 9" id="KW-1133">Transmembrane helix</keyword>
<dbReference type="PANTHER" id="PTHR35011">
    <property type="entry name" value="2,3-DIKETO-L-GULONATE TRAP TRANSPORTER SMALL PERMEASE PROTEIN YIAM"/>
    <property type="match status" value="1"/>
</dbReference>
<comment type="subcellular location">
    <subcellularLocation>
        <location evidence="1">Cell inner membrane</location>
        <topology evidence="1">Multi-pass membrane protein</topology>
    </subcellularLocation>
</comment>
<feature type="transmembrane region" description="Helical" evidence="9">
    <location>
        <begin position="81"/>
        <end position="103"/>
    </location>
</feature>
<evidence type="ECO:0000313" key="12">
    <source>
        <dbReference type="Proteomes" id="UP000665020"/>
    </source>
</evidence>
<evidence type="ECO:0000256" key="3">
    <source>
        <dbReference type="ARBA" id="ARBA00022475"/>
    </source>
</evidence>
<protein>
    <submittedName>
        <fullName evidence="11">TRAP transporter small permease subunit</fullName>
    </submittedName>
</protein>
<feature type="transmembrane region" description="Helical" evidence="9">
    <location>
        <begin position="12"/>
        <end position="31"/>
    </location>
</feature>
<dbReference type="InterPro" id="IPR055348">
    <property type="entry name" value="DctQ"/>
</dbReference>
<evidence type="ECO:0000256" key="5">
    <source>
        <dbReference type="ARBA" id="ARBA00022692"/>
    </source>
</evidence>
<evidence type="ECO:0000256" key="8">
    <source>
        <dbReference type="ARBA" id="ARBA00038436"/>
    </source>
</evidence>
<dbReference type="EMBL" id="CP046640">
    <property type="protein sequence ID" value="QTL99452.1"/>
    <property type="molecule type" value="Genomic_DNA"/>
</dbReference>
<keyword evidence="4" id="KW-0997">Cell inner membrane</keyword>
<dbReference type="InterPro" id="IPR007387">
    <property type="entry name" value="TRAP_DctQ"/>
</dbReference>
<dbReference type="PANTHER" id="PTHR35011:SF2">
    <property type="entry name" value="2,3-DIKETO-L-GULONATE TRAP TRANSPORTER SMALL PERMEASE PROTEIN YIAM"/>
    <property type="match status" value="1"/>
</dbReference>
<feature type="transmembrane region" description="Helical" evidence="9">
    <location>
        <begin position="123"/>
        <end position="140"/>
    </location>
</feature>
<dbReference type="KEGG" id="ifn:GM661_16620"/>
<keyword evidence="5 9" id="KW-0812">Transmembrane</keyword>
<feature type="domain" description="Tripartite ATP-independent periplasmic transporters DctQ component" evidence="10">
    <location>
        <begin position="20"/>
        <end position="146"/>
    </location>
</feature>
<evidence type="ECO:0000256" key="4">
    <source>
        <dbReference type="ARBA" id="ARBA00022519"/>
    </source>
</evidence>
<accession>A0A8A7KNP7</accession>
<name>A0A8A7KNP7_9FIRM</name>
<evidence type="ECO:0000256" key="9">
    <source>
        <dbReference type="SAM" id="Phobius"/>
    </source>
</evidence>
<dbReference type="GO" id="GO:0005886">
    <property type="term" value="C:plasma membrane"/>
    <property type="evidence" value="ECO:0007669"/>
    <property type="project" value="UniProtKB-SubCell"/>
</dbReference>
<dbReference type="RefSeq" id="WP_230867796.1">
    <property type="nucleotide sequence ID" value="NZ_CP046640.1"/>
</dbReference>
<gene>
    <name evidence="11" type="ORF">GM661_16620</name>
</gene>
<dbReference type="Proteomes" id="UP000665020">
    <property type="component" value="Chromosome"/>
</dbReference>
<dbReference type="GO" id="GO:0015740">
    <property type="term" value="P:C4-dicarboxylate transport"/>
    <property type="evidence" value="ECO:0007669"/>
    <property type="project" value="TreeGrafter"/>
</dbReference>
<keyword evidence="3" id="KW-1003">Cell membrane</keyword>
<keyword evidence="12" id="KW-1185">Reference proteome</keyword>
<dbReference type="GO" id="GO:0022857">
    <property type="term" value="F:transmembrane transporter activity"/>
    <property type="evidence" value="ECO:0007669"/>
    <property type="project" value="TreeGrafter"/>
</dbReference>
<evidence type="ECO:0000256" key="7">
    <source>
        <dbReference type="ARBA" id="ARBA00023136"/>
    </source>
</evidence>
<evidence type="ECO:0000256" key="6">
    <source>
        <dbReference type="ARBA" id="ARBA00022989"/>
    </source>
</evidence>
<evidence type="ECO:0000256" key="1">
    <source>
        <dbReference type="ARBA" id="ARBA00004429"/>
    </source>
</evidence>
<feature type="transmembrane region" description="Helical" evidence="9">
    <location>
        <begin position="43"/>
        <end position="60"/>
    </location>
</feature>
<dbReference type="Pfam" id="PF04290">
    <property type="entry name" value="DctQ"/>
    <property type="match status" value="1"/>
</dbReference>
<sequence length="155" mass="17758">MKYLSKIEKFLVVTLMFLIFTVLMGHVLGRYVFNSPLFFAEELSRICFIWIVMICASVGIRSDSHTKVTYFASKLPVKCQTVLEIINHLLVIYFFCIVIYYGVNLSVRTWTIPTAAMRWSWGLIYLSAPIGGILALINSVRKIKEIIKIKLGEVV</sequence>
<keyword evidence="7 9" id="KW-0472">Membrane</keyword>
<evidence type="ECO:0000259" key="10">
    <source>
        <dbReference type="Pfam" id="PF04290"/>
    </source>
</evidence>
<proteinExistence type="inferred from homology"/>
<reference evidence="11" key="1">
    <citation type="submission" date="2019-12" db="EMBL/GenBank/DDBJ databases">
        <authorList>
            <person name="zhang j."/>
            <person name="sun C.M."/>
        </authorList>
    </citation>
    <scope>NUCLEOTIDE SEQUENCE</scope>
    <source>
        <strain evidence="11">NS-1</strain>
    </source>
</reference>
<organism evidence="11 12">
    <name type="scientific">Iocasia fonsfrigidae</name>
    <dbReference type="NCBI Taxonomy" id="2682810"/>
    <lineage>
        <taxon>Bacteria</taxon>
        <taxon>Bacillati</taxon>
        <taxon>Bacillota</taxon>
        <taxon>Clostridia</taxon>
        <taxon>Halanaerobiales</taxon>
        <taxon>Halanaerobiaceae</taxon>
        <taxon>Iocasia</taxon>
    </lineage>
</organism>
<evidence type="ECO:0000256" key="2">
    <source>
        <dbReference type="ARBA" id="ARBA00022448"/>
    </source>
</evidence>
<evidence type="ECO:0000313" key="11">
    <source>
        <dbReference type="EMBL" id="QTL99452.1"/>
    </source>
</evidence>
<keyword evidence="2" id="KW-0813">Transport</keyword>